<dbReference type="InterPro" id="IPR009049">
    <property type="entry name" value="Argininosuccinate_lyase"/>
</dbReference>
<dbReference type="InterPro" id="IPR008948">
    <property type="entry name" value="L-Aspartase-like"/>
</dbReference>
<dbReference type="FunFam" id="1.10.40.30:FF:000001">
    <property type="entry name" value="Argininosuccinate lyase"/>
    <property type="match status" value="1"/>
</dbReference>
<dbReference type="NCBIfam" id="TIGR00838">
    <property type="entry name" value="argH"/>
    <property type="match status" value="1"/>
</dbReference>
<dbReference type="GO" id="GO:0004056">
    <property type="term" value="F:argininosuccinate lyase activity"/>
    <property type="evidence" value="ECO:0007669"/>
    <property type="project" value="InterPro"/>
</dbReference>
<feature type="non-terminal residue" evidence="4">
    <location>
        <position position="1"/>
    </location>
</feature>
<dbReference type="InterPro" id="IPR000362">
    <property type="entry name" value="Fumarate_lyase_fam"/>
</dbReference>
<dbReference type="InterPro" id="IPR029419">
    <property type="entry name" value="Arg_succ_lyase_C"/>
</dbReference>
<dbReference type="Proteomes" id="UP001174909">
    <property type="component" value="Unassembled WGS sequence"/>
</dbReference>
<dbReference type="PRINTS" id="PR00149">
    <property type="entry name" value="FUMRATELYASE"/>
</dbReference>
<dbReference type="Gene3D" id="1.10.275.10">
    <property type="entry name" value="Fumarase/aspartase (N-terminal domain)"/>
    <property type="match status" value="1"/>
</dbReference>
<evidence type="ECO:0000313" key="4">
    <source>
        <dbReference type="EMBL" id="CAI8006406.1"/>
    </source>
</evidence>
<dbReference type="Gene3D" id="1.20.200.10">
    <property type="entry name" value="Fumarase/aspartase (Central domain)"/>
    <property type="match status" value="1"/>
</dbReference>
<dbReference type="PRINTS" id="PR00145">
    <property type="entry name" value="ARGSUCLYASE"/>
</dbReference>
<feature type="domain" description="Fumarate lyase N-terminal" evidence="2">
    <location>
        <begin position="31"/>
        <end position="171"/>
    </location>
</feature>
<dbReference type="GO" id="GO:0005829">
    <property type="term" value="C:cytosol"/>
    <property type="evidence" value="ECO:0007669"/>
    <property type="project" value="TreeGrafter"/>
</dbReference>
<dbReference type="PROSITE" id="PS00163">
    <property type="entry name" value="FUMARATE_LYASES"/>
    <property type="match status" value="1"/>
</dbReference>
<dbReference type="PANTHER" id="PTHR43814:SF1">
    <property type="entry name" value="ARGININOSUCCINATE LYASE"/>
    <property type="match status" value="1"/>
</dbReference>
<dbReference type="CDD" id="cd01359">
    <property type="entry name" value="Argininosuccinate_lyase"/>
    <property type="match status" value="1"/>
</dbReference>
<dbReference type="EMBL" id="CASHTH010000684">
    <property type="protein sequence ID" value="CAI8006406.1"/>
    <property type="molecule type" value="Genomic_DNA"/>
</dbReference>
<dbReference type="InterPro" id="IPR020557">
    <property type="entry name" value="Fumarate_lyase_CS"/>
</dbReference>
<dbReference type="PANTHER" id="PTHR43814">
    <property type="entry name" value="ARGININOSUCCINATE LYASE"/>
    <property type="match status" value="1"/>
</dbReference>
<accession>A0AA35R965</accession>
<comment type="similarity">
    <text evidence="1">Belongs to the lyase 1 family. Argininosuccinate lyase subfamily.</text>
</comment>
<proteinExistence type="inferred from homology"/>
<organism evidence="4 5">
    <name type="scientific">Geodia barretti</name>
    <name type="common">Barrett's horny sponge</name>
    <dbReference type="NCBI Taxonomy" id="519541"/>
    <lineage>
        <taxon>Eukaryota</taxon>
        <taxon>Metazoa</taxon>
        <taxon>Porifera</taxon>
        <taxon>Demospongiae</taxon>
        <taxon>Heteroscleromorpha</taxon>
        <taxon>Tetractinellida</taxon>
        <taxon>Astrophorina</taxon>
        <taxon>Geodiidae</taxon>
        <taxon>Geodia</taxon>
    </lineage>
</organism>
<dbReference type="FunFam" id="1.20.200.10:FF:000015">
    <property type="entry name" value="argininosuccinate lyase isoform X2"/>
    <property type="match status" value="1"/>
</dbReference>
<dbReference type="InterPro" id="IPR022761">
    <property type="entry name" value="Fumarate_lyase_N"/>
</dbReference>
<evidence type="ECO:0000256" key="1">
    <source>
        <dbReference type="ARBA" id="ARBA00010755"/>
    </source>
</evidence>
<keyword evidence="4" id="KW-0456">Lyase</keyword>
<gene>
    <name evidence="4" type="ORF">GBAR_LOCUS4698</name>
</gene>
<protein>
    <submittedName>
        <fullName evidence="4">Argininosuccinate lyase</fullName>
    </submittedName>
</protein>
<keyword evidence="5" id="KW-1185">Reference proteome</keyword>
<feature type="domain" description="Argininosuccinate lyase C-terminal" evidence="3">
    <location>
        <begin position="235"/>
        <end position="293"/>
    </location>
</feature>
<name>A0AA35R965_GEOBA</name>
<sequence length="367" mass="40487">ILIRNINVRTNYHQNLLEHSSIPPTAAALPQPVLFAHHMLAYFEMFQRDISRLEDTRRRADVLPLGSGALAGVPYPTDREFLARELGFSAISANSMDAVSDRDFVAEYMAAAALCMMHFSRMSEELILWSSGEFGFIRLSDEFTTGSSIMPQKRNPDFAELARGKTGRVYGNLMGLLTTLKGLPLTYNRDLQEDKEGFFDTVDTLQTTIEVFTAMLPGLTLQTDRVESLAGESGMLATDLADYLVVKGVPFREAHGIMRELCRACDERGIGLQQLPLQEYHRYSPLFEADVYGITAEGSAAARNIPGGTAPDRVAEALAQAGTGTGGIEHCNKRLMRQGCSSLRRCCRPISGGWPSRCRQSQRPGPT</sequence>
<reference evidence="4" key="1">
    <citation type="submission" date="2023-03" db="EMBL/GenBank/DDBJ databases">
        <authorList>
            <person name="Steffen K."/>
            <person name="Cardenas P."/>
        </authorList>
    </citation>
    <scope>NUCLEOTIDE SEQUENCE</scope>
</reference>
<dbReference type="InterPro" id="IPR024083">
    <property type="entry name" value="Fumarase/histidase_N"/>
</dbReference>
<dbReference type="GO" id="GO:0042450">
    <property type="term" value="P:L-arginine biosynthetic process via ornithine"/>
    <property type="evidence" value="ECO:0007669"/>
    <property type="project" value="InterPro"/>
</dbReference>
<evidence type="ECO:0000259" key="3">
    <source>
        <dbReference type="Pfam" id="PF14698"/>
    </source>
</evidence>
<dbReference type="Gene3D" id="1.10.40.30">
    <property type="entry name" value="Fumarase/aspartase (C-terminal domain)"/>
    <property type="match status" value="1"/>
</dbReference>
<dbReference type="SUPFAM" id="SSF48557">
    <property type="entry name" value="L-aspartase-like"/>
    <property type="match status" value="1"/>
</dbReference>
<dbReference type="AlphaFoldDB" id="A0AA35R965"/>
<dbReference type="Pfam" id="PF00206">
    <property type="entry name" value="Lyase_1"/>
    <property type="match status" value="1"/>
</dbReference>
<comment type="caution">
    <text evidence="4">The sequence shown here is derived from an EMBL/GenBank/DDBJ whole genome shotgun (WGS) entry which is preliminary data.</text>
</comment>
<dbReference type="Pfam" id="PF14698">
    <property type="entry name" value="ASL_C2"/>
    <property type="match status" value="1"/>
</dbReference>
<evidence type="ECO:0000313" key="5">
    <source>
        <dbReference type="Proteomes" id="UP001174909"/>
    </source>
</evidence>
<evidence type="ECO:0000259" key="2">
    <source>
        <dbReference type="Pfam" id="PF00206"/>
    </source>
</evidence>